<accession>A0ACB7X3S1</accession>
<dbReference type="Proteomes" id="UP000828048">
    <property type="component" value="Chromosome 2"/>
</dbReference>
<gene>
    <name evidence="1" type="ORF">Vadar_025069</name>
</gene>
<name>A0ACB7X3S1_9ERIC</name>
<evidence type="ECO:0000313" key="1">
    <source>
        <dbReference type="EMBL" id="KAH7835326.1"/>
    </source>
</evidence>
<organism evidence="1 2">
    <name type="scientific">Vaccinium darrowii</name>
    <dbReference type="NCBI Taxonomy" id="229202"/>
    <lineage>
        <taxon>Eukaryota</taxon>
        <taxon>Viridiplantae</taxon>
        <taxon>Streptophyta</taxon>
        <taxon>Embryophyta</taxon>
        <taxon>Tracheophyta</taxon>
        <taxon>Spermatophyta</taxon>
        <taxon>Magnoliopsida</taxon>
        <taxon>eudicotyledons</taxon>
        <taxon>Gunneridae</taxon>
        <taxon>Pentapetalae</taxon>
        <taxon>asterids</taxon>
        <taxon>Ericales</taxon>
        <taxon>Ericaceae</taxon>
        <taxon>Vaccinioideae</taxon>
        <taxon>Vaccinieae</taxon>
        <taxon>Vaccinium</taxon>
    </lineage>
</organism>
<proteinExistence type="predicted"/>
<evidence type="ECO:0000313" key="2">
    <source>
        <dbReference type="Proteomes" id="UP000828048"/>
    </source>
</evidence>
<sequence>MAMLTRNFLRSLLTSQKIRAPSPSIYTSFPSFSTLSSPAKSDAGTVSAGAAADVAEDDLLLDDDFPTSASSTATATATLPVLLQPRVVIYDGVCHLCHTGVKWVIKADRDRKIKFCCLQSQAAEPYMRLCGVDREDVLRRFLFIEGPGYYHQGSTAALKVLSYLPLPYSALSSLLIVPTPLRDAVYDYIAKRRYDWFGKEDDCLVLKEKELLERFIDREEIFGRSKPDL</sequence>
<comment type="caution">
    <text evidence="1">The sequence shown here is derived from an EMBL/GenBank/DDBJ whole genome shotgun (WGS) entry which is preliminary data.</text>
</comment>
<protein>
    <submittedName>
        <fullName evidence="1">Uncharacterized protein</fullName>
    </submittedName>
</protein>
<dbReference type="EMBL" id="CM037152">
    <property type="protein sequence ID" value="KAH7835326.1"/>
    <property type="molecule type" value="Genomic_DNA"/>
</dbReference>
<keyword evidence="2" id="KW-1185">Reference proteome</keyword>
<reference evidence="1 2" key="1">
    <citation type="journal article" date="2021" name="Hortic Res">
        <title>High-quality reference genome and annotation aids understanding of berry development for evergreen blueberry (Vaccinium darrowii).</title>
        <authorList>
            <person name="Yu J."/>
            <person name="Hulse-Kemp A.M."/>
            <person name="Babiker E."/>
            <person name="Staton M."/>
        </authorList>
    </citation>
    <scope>NUCLEOTIDE SEQUENCE [LARGE SCALE GENOMIC DNA]</scope>
    <source>
        <strain evidence="2">cv. NJ 8807/NJ 8810</strain>
        <tissue evidence="1">Young leaf</tissue>
    </source>
</reference>